<keyword evidence="2" id="KW-1185">Reference proteome</keyword>
<sequence>MRGLNHLENKGIARNIIQNAATNAAREELTNTSDNTKNKIKQELTDLENNDKVRRAKKKIIKILGEVDEEQVLVELKRIRALKTKFHNLSEKNMNNAMKILADNELREFYDTGVQNGTPSPIVTYEEGKTKIKGEKKDIEILKGGLKK</sequence>
<protein>
    <submittedName>
        <fullName evidence="1">Uncharacterized protein</fullName>
    </submittedName>
</protein>
<dbReference type="AlphaFoldDB" id="A0A5E4NGJ6"/>
<evidence type="ECO:0000313" key="2">
    <source>
        <dbReference type="Proteomes" id="UP000325440"/>
    </source>
</evidence>
<accession>A0A5E4NGJ6</accession>
<gene>
    <name evidence="1" type="ORF">CINCED_3A021574</name>
</gene>
<name>A0A5E4NGJ6_9HEMI</name>
<dbReference type="Proteomes" id="UP000325440">
    <property type="component" value="Unassembled WGS sequence"/>
</dbReference>
<reference evidence="1 2" key="1">
    <citation type="submission" date="2019-08" db="EMBL/GenBank/DDBJ databases">
        <authorList>
            <person name="Alioto T."/>
            <person name="Alioto T."/>
            <person name="Gomez Garrido J."/>
        </authorList>
    </citation>
    <scope>NUCLEOTIDE SEQUENCE [LARGE SCALE GENOMIC DNA]</scope>
</reference>
<proteinExistence type="predicted"/>
<organism evidence="1 2">
    <name type="scientific">Cinara cedri</name>
    <dbReference type="NCBI Taxonomy" id="506608"/>
    <lineage>
        <taxon>Eukaryota</taxon>
        <taxon>Metazoa</taxon>
        <taxon>Ecdysozoa</taxon>
        <taxon>Arthropoda</taxon>
        <taxon>Hexapoda</taxon>
        <taxon>Insecta</taxon>
        <taxon>Pterygota</taxon>
        <taxon>Neoptera</taxon>
        <taxon>Paraneoptera</taxon>
        <taxon>Hemiptera</taxon>
        <taxon>Sternorrhyncha</taxon>
        <taxon>Aphidomorpha</taxon>
        <taxon>Aphidoidea</taxon>
        <taxon>Aphididae</taxon>
        <taxon>Lachninae</taxon>
        <taxon>Cinara</taxon>
    </lineage>
</organism>
<evidence type="ECO:0000313" key="1">
    <source>
        <dbReference type="EMBL" id="VVC42830.1"/>
    </source>
</evidence>
<dbReference type="EMBL" id="CABPRJ010002009">
    <property type="protein sequence ID" value="VVC42830.1"/>
    <property type="molecule type" value="Genomic_DNA"/>
</dbReference>